<feature type="region of interest" description="Disordered" evidence="1">
    <location>
        <begin position="1547"/>
        <end position="1583"/>
    </location>
</feature>
<accession>A0A8C7CX00</accession>
<feature type="compositionally biased region" description="Acidic residues" evidence="1">
    <location>
        <begin position="99"/>
        <end position="108"/>
    </location>
</feature>
<feature type="compositionally biased region" description="Pro residues" evidence="1">
    <location>
        <begin position="1743"/>
        <end position="1757"/>
    </location>
</feature>
<dbReference type="GO" id="GO:0016514">
    <property type="term" value="C:SWI/SNF complex"/>
    <property type="evidence" value="ECO:0007669"/>
    <property type="project" value="TreeGrafter"/>
</dbReference>
<dbReference type="PANTHER" id="PTHR15572:SF4">
    <property type="entry name" value="GLIOMA TUMOR SUPPRESSOR CANDIDATE REGION GENE 1 PROTEIN-LIKE ISOFORM X1"/>
    <property type="match status" value="1"/>
</dbReference>
<name>A0A8C7CX00_ONCKI</name>
<dbReference type="Proteomes" id="UP000694557">
    <property type="component" value="Unassembled WGS sequence"/>
</dbReference>
<gene>
    <name evidence="3" type="primary">LOC109904623</name>
</gene>
<evidence type="ECO:0000259" key="2">
    <source>
        <dbReference type="Pfam" id="PF15249"/>
    </source>
</evidence>
<dbReference type="PANTHER" id="PTHR15572">
    <property type="entry name" value="GLIOMA TUMOR SUPPRESSOR CANDIDATE REGION GENE 1"/>
    <property type="match status" value="1"/>
</dbReference>
<feature type="compositionally biased region" description="Low complexity" evidence="1">
    <location>
        <begin position="1239"/>
        <end position="1266"/>
    </location>
</feature>
<dbReference type="GO" id="GO:0045893">
    <property type="term" value="P:positive regulation of DNA-templated transcription"/>
    <property type="evidence" value="ECO:0007669"/>
    <property type="project" value="TreeGrafter"/>
</dbReference>
<reference evidence="3" key="2">
    <citation type="submission" date="2025-09" db="UniProtKB">
        <authorList>
            <consortium name="Ensembl"/>
        </authorList>
    </citation>
    <scope>IDENTIFICATION</scope>
</reference>
<feature type="region of interest" description="Disordered" evidence="1">
    <location>
        <begin position="292"/>
        <end position="352"/>
    </location>
</feature>
<feature type="compositionally biased region" description="Polar residues" evidence="1">
    <location>
        <begin position="1855"/>
        <end position="1902"/>
    </location>
</feature>
<dbReference type="InterPro" id="IPR052438">
    <property type="entry name" value="Chromatin_remod/trans_coact"/>
</dbReference>
<reference evidence="3" key="1">
    <citation type="submission" date="2025-08" db="UniProtKB">
        <authorList>
            <consortium name="Ensembl"/>
        </authorList>
    </citation>
    <scope>IDENTIFICATION</scope>
</reference>
<feature type="region of interest" description="Disordered" evidence="1">
    <location>
        <begin position="84"/>
        <end position="108"/>
    </location>
</feature>
<feature type="region of interest" description="Disordered" evidence="1">
    <location>
        <begin position="549"/>
        <end position="568"/>
    </location>
</feature>
<evidence type="ECO:0000256" key="1">
    <source>
        <dbReference type="SAM" id="MobiDB-lite"/>
    </source>
</evidence>
<feature type="region of interest" description="Disordered" evidence="1">
    <location>
        <begin position="846"/>
        <end position="865"/>
    </location>
</feature>
<protein>
    <submittedName>
        <fullName evidence="3">BRD4-interacting chromatin-remodeling complex-associated protein</fullName>
    </submittedName>
</protein>
<keyword evidence="4" id="KW-1185">Reference proteome</keyword>
<dbReference type="Ensembl" id="ENSOKIT00005013701.1">
    <property type="protein sequence ID" value="ENSOKIP00005012835.1"/>
    <property type="gene ID" value="ENSOKIG00005005771.1"/>
</dbReference>
<feature type="domain" description="GLTSCR protein conserved" evidence="2">
    <location>
        <begin position="1426"/>
        <end position="1526"/>
    </location>
</feature>
<feature type="region of interest" description="Disordered" evidence="1">
    <location>
        <begin position="1693"/>
        <end position="2109"/>
    </location>
</feature>
<dbReference type="Pfam" id="PF15249">
    <property type="entry name" value="GLTSCR1"/>
    <property type="match status" value="1"/>
</dbReference>
<sequence>MRPPRRTQRDTSVWGLQHMNDPQALNNFLHGTNELQNDDLLITCSSGEPSSLFTDTPSPMSLLADDITPPAECVDLSFLEEALLGGSPEGGRERRGEGEEVQEEEEVPPCDILQQSLQEADITEHTMAQEAGLIQTGPGEGHTLSLYTPGPPLLLPPAAVPFLSKTLAFPHPHPGPPTLQHRDTQAAVEPPQPSLLAVGPGCPSLKPAAPQLMGLLPGNIFPAPPPETSFSLTPAQASNTSFSLIQKAVPSLTGRPLLAPTLRAAAAPGIFLQRGPLPIQPKLPISIQPRLVQISPKPPGPGGPGQKPSPGLTFLPGTPSSNILLSPPPPQPKPAQHLTKPHPQPAQHLTAPHLTKPQPVSLQLVNQGGGSFLIQPQGLFHGQNQFLLPGQSPVTLSQLPGQSPVTLSQLPGQSPVTLSQLPGQSPVNLSQLPGQSPVTLSQLPGQSPVTLSQLPGGSARPLFTSGHQGATVQSVQGMTPSMGHHLVDGSQILTAVPHHRQLNFSPHTVFSTTSTGQLSLRQGTLLSGSLQLQSGSPTVFQMPAQLAGAYNPQGSQGQGGPGQHATLLHSPALGSHITLMHSGMQLTSTHPDSHMTSISILNTTPPAVVQGLPFTPQTSRPLGGVTDGQISVQQASVVLLPDRAGHEERREQAASPHLPQSTRHLFQQHASLQPSTASLQSTSPPVMALLQTPLEAPQALDPPGMLPKYLLDQVGTLHKHLLDPVGMLPKHLLDPVGTLPKHLLDPVGTLPKHLLDPVGTLPKHLLDPVGTLPKHLLDPVGTLPKHLLDPAGTLPKHLLGPVVTLPKHLLDPVGTLPKHLLDPVGTLPKHLLDPVGTLPKHLLDPVGTLPKHLRDQTETGTKPRVEKVHSPTQAFIHHLQQQALTPPNPSPSPEVLAGTVSVEDHTVSAVASEMEEAPPPIQPAVLGHAGAQSAMPLSPCVLVAYPASLHPETKETTLLCHSPTLLCHSPTLQCHSPTLLCHSPTLLCQSPSEQGLGTTPPAGQGLWTTPPNGQGLWTTPPNGQGLMSTPPNGQGLVRTLRNGQGLVSTPFTRQGLGSTPQQDSLSSPPSGATSLGLAGSGSGSGSAVPQTQAAVFRSPSPLPVSTSPQLQTAVFRSPSPLPVSTSPQLQTAVFRSPSPLPVSASPQLHTAVFRSPSPLPVSASPQLQTAVFRSPSPLPVSASPQLQTAVFSNPSPSPLPVCVPQQQPDHLLAQSDPLLAQPDPLLAQPDPLLEPPDPLLAQPDPLLAQPDPLLAQPDPLLAQPDPLLVQPDPLLVQPDPLLVQPDPLLVQPDPLLVQPDPLLVTPSSYGDQANQQHTKQSKPPAALAMDVEGKAFTLDVHPPSPRPQWPPGPHTVQGPNTVRWLHTVQEPQYDQGPQSHREQDQWLRAVQTAQQSKTKVAGPVAKEREQRLTETMCRLQQQLCQDQRPVQSPYICSPFSSLGEAVTHLLPYHTCAGHLPSQDDFNLVDKQFDTVSGFLLKRTKDMINKYRQLLLGEALQVMPSAEMVMLDRLFLQSERFSLGEDRHRARRDPESFLMTLHASESSSSASSRVGLDRSGSLPSPPAWTRLSDRPPGLRTYHSTSRGGLRLTIKHKAGSRMVVHNSACDTVHATAPSGHKRYYTGQLINGSVDLTEQGSSHRTSCHPIDEEMSNGALPSKVVEDIPHGHHSDSRESVAQIQTAALGSQYISSPNSLTMPSLDPQTACLEPPLSDPGEMSTPKLKRFRPMLPDLPFQADRHSDRPPPFPQTSYRPPPFPQTSDRSQPFPQTSYRPPPFPQTSYRPQPFPQTSDRPQPLPQTSYRPQPLSQTSYRPQSLSQTSDRLQPLSQTSYRPQTLSQTSNRPHFLPQTRDRHQPLSQTSYRPQSLSQTSKRPQSLSQTSNRPQSLPQTSDRPHALSQTSDMPQPLPQASYRLQPLPQTSNRPQSLPQTSDRPQSLSQTSDRPQSLPQTSDRPQSLSQTSDRPQPLPQTSDRPQPLPQTSDRPQPLPQTSDRPQPLPQTSDRPQPLPQTSDRPQPLPQTSDRPQPLPQTSDRPQPLPQTSDRPQPLPQTSDRPQPLPHTSDRPQPLPHTSDRPQPLPRASYRPQPLPQASYRPEASPSPQPPLPEDNTLSEHLQSAIDSILELQRLQGPTAAAQPRIQGACPVAGPASLLDQAISSILQGNL</sequence>
<feature type="compositionally biased region" description="Polar residues" evidence="1">
    <location>
        <begin position="1916"/>
        <end position="2052"/>
    </location>
</feature>
<evidence type="ECO:0000313" key="3">
    <source>
        <dbReference type="Ensembl" id="ENSOKIP00005012835.1"/>
    </source>
</evidence>
<feature type="region of interest" description="Disordered" evidence="1">
    <location>
        <begin position="993"/>
        <end position="1091"/>
    </location>
</feature>
<feature type="compositionally biased region" description="Polar residues" evidence="1">
    <location>
        <begin position="1006"/>
        <end position="1032"/>
    </location>
</feature>
<dbReference type="GeneTree" id="ENSGT00940000159766"/>
<feature type="compositionally biased region" description="Polar residues" evidence="1">
    <location>
        <begin position="1041"/>
        <end position="1069"/>
    </location>
</feature>
<feature type="compositionally biased region" description="Polar residues" evidence="1">
    <location>
        <begin position="1778"/>
        <end position="1842"/>
    </location>
</feature>
<dbReference type="InterPro" id="IPR015671">
    <property type="entry name" value="GSCR1_dom"/>
</dbReference>
<proteinExistence type="predicted"/>
<feature type="region of interest" description="Disordered" evidence="1">
    <location>
        <begin position="1221"/>
        <end position="1266"/>
    </location>
</feature>
<feature type="compositionally biased region" description="Basic and acidic residues" evidence="1">
    <location>
        <begin position="852"/>
        <end position="865"/>
    </location>
</feature>
<feature type="region of interest" description="Disordered" evidence="1">
    <location>
        <begin position="398"/>
        <end position="426"/>
    </location>
</feature>
<feature type="region of interest" description="Disordered" evidence="1">
    <location>
        <begin position="171"/>
        <end position="192"/>
    </location>
</feature>
<feature type="compositionally biased region" description="Low complexity" evidence="1">
    <location>
        <begin position="1221"/>
        <end position="1231"/>
    </location>
</feature>
<feature type="compositionally biased region" description="Polar residues" evidence="1">
    <location>
        <begin position="1758"/>
        <end position="1771"/>
    </location>
</feature>
<evidence type="ECO:0000313" key="4">
    <source>
        <dbReference type="Proteomes" id="UP000694557"/>
    </source>
</evidence>
<organism evidence="3 4">
    <name type="scientific">Oncorhynchus kisutch</name>
    <name type="common">Coho salmon</name>
    <name type="synonym">Salmo kisutch</name>
    <dbReference type="NCBI Taxonomy" id="8019"/>
    <lineage>
        <taxon>Eukaryota</taxon>
        <taxon>Metazoa</taxon>
        <taxon>Chordata</taxon>
        <taxon>Craniata</taxon>
        <taxon>Vertebrata</taxon>
        <taxon>Euteleostomi</taxon>
        <taxon>Actinopterygii</taxon>
        <taxon>Neopterygii</taxon>
        <taxon>Teleostei</taxon>
        <taxon>Protacanthopterygii</taxon>
        <taxon>Salmoniformes</taxon>
        <taxon>Salmonidae</taxon>
        <taxon>Salmoninae</taxon>
        <taxon>Oncorhynchus</taxon>
    </lineage>
</organism>